<accession>A0A6A5Y8H2</accession>
<sequence length="104" mass="11676">MITMATTWPKQTFLRINECCAPNPLLISQTLQADNASRFLPHLDQTVPISQEKSLSTLSIMVAPAICSTLVRPVVRSTRLLVNVTDMCRARPLCNEVQTDFWSE</sequence>
<dbReference type="GeneID" id="54279697"/>
<dbReference type="EMBL" id="ML978066">
    <property type="protein sequence ID" value="KAF2021629.1"/>
    <property type="molecule type" value="Genomic_DNA"/>
</dbReference>
<dbReference type="AlphaFoldDB" id="A0A6A5Y8H2"/>
<keyword evidence="2" id="KW-1185">Reference proteome</keyword>
<protein>
    <submittedName>
        <fullName evidence="1">Uncharacterized protein</fullName>
    </submittedName>
</protein>
<proteinExistence type="predicted"/>
<reference evidence="1" key="1">
    <citation type="journal article" date="2020" name="Stud. Mycol.">
        <title>101 Dothideomycetes genomes: a test case for predicting lifestyles and emergence of pathogens.</title>
        <authorList>
            <person name="Haridas S."/>
            <person name="Albert R."/>
            <person name="Binder M."/>
            <person name="Bloem J."/>
            <person name="Labutti K."/>
            <person name="Salamov A."/>
            <person name="Andreopoulos B."/>
            <person name="Baker S."/>
            <person name="Barry K."/>
            <person name="Bills G."/>
            <person name="Bluhm B."/>
            <person name="Cannon C."/>
            <person name="Castanera R."/>
            <person name="Culley D."/>
            <person name="Daum C."/>
            <person name="Ezra D."/>
            <person name="Gonzalez J."/>
            <person name="Henrissat B."/>
            <person name="Kuo A."/>
            <person name="Liang C."/>
            <person name="Lipzen A."/>
            <person name="Lutzoni F."/>
            <person name="Magnuson J."/>
            <person name="Mondo S."/>
            <person name="Nolan M."/>
            <person name="Ohm R."/>
            <person name="Pangilinan J."/>
            <person name="Park H.-J."/>
            <person name="Ramirez L."/>
            <person name="Alfaro M."/>
            <person name="Sun H."/>
            <person name="Tritt A."/>
            <person name="Yoshinaga Y."/>
            <person name="Zwiers L.-H."/>
            <person name="Turgeon B."/>
            <person name="Goodwin S."/>
            <person name="Spatafora J."/>
            <person name="Crous P."/>
            <person name="Grigoriev I."/>
        </authorList>
    </citation>
    <scope>NUCLEOTIDE SEQUENCE</scope>
    <source>
        <strain evidence="1">CBS 175.79</strain>
    </source>
</reference>
<organism evidence="1 2">
    <name type="scientific">Aaosphaeria arxii CBS 175.79</name>
    <dbReference type="NCBI Taxonomy" id="1450172"/>
    <lineage>
        <taxon>Eukaryota</taxon>
        <taxon>Fungi</taxon>
        <taxon>Dikarya</taxon>
        <taxon>Ascomycota</taxon>
        <taxon>Pezizomycotina</taxon>
        <taxon>Dothideomycetes</taxon>
        <taxon>Pleosporomycetidae</taxon>
        <taxon>Pleosporales</taxon>
        <taxon>Pleosporales incertae sedis</taxon>
        <taxon>Aaosphaeria</taxon>
    </lineage>
</organism>
<dbReference type="RefSeq" id="XP_033389968.1">
    <property type="nucleotide sequence ID" value="XM_033522300.1"/>
</dbReference>
<name>A0A6A5Y8H2_9PLEO</name>
<evidence type="ECO:0000313" key="1">
    <source>
        <dbReference type="EMBL" id="KAF2021629.1"/>
    </source>
</evidence>
<evidence type="ECO:0000313" key="2">
    <source>
        <dbReference type="Proteomes" id="UP000799778"/>
    </source>
</evidence>
<dbReference type="Proteomes" id="UP000799778">
    <property type="component" value="Unassembled WGS sequence"/>
</dbReference>
<gene>
    <name evidence="1" type="ORF">BU24DRAFT_24296</name>
</gene>